<evidence type="ECO:0000256" key="5">
    <source>
        <dbReference type="ARBA" id="ARBA00022692"/>
    </source>
</evidence>
<feature type="transmembrane region" description="Helical" evidence="12">
    <location>
        <begin position="155"/>
        <end position="177"/>
    </location>
</feature>
<reference evidence="14" key="2">
    <citation type="submission" date="2021-09" db="EMBL/GenBank/DDBJ databases">
        <authorList>
            <person name="Gilroy R."/>
        </authorList>
    </citation>
    <scope>NUCLEOTIDE SEQUENCE</scope>
    <source>
        <strain evidence="14">ChiGjej5B5-7349</strain>
    </source>
</reference>
<comment type="subcellular location">
    <subcellularLocation>
        <location evidence="2">Membrane</location>
        <topology evidence="2">Multi-pass membrane protein</topology>
    </subcellularLocation>
</comment>
<dbReference type="InterPro" id="IPR046342">
    <property type="entry name" value="CBS_dom_sf"/>
</dbReference>
<feature type="transmembrane region" description="Helical" evidence="12">
    <location>
        <begin position="120"/>
        <end position="143"/>
    </location>
</feature>
<organism evidence="14 15">
    <name type="scientific">Brevibacterium senegalense</name>
    <dbReference type="NCBI Taxonomy" id="1033736"/>
    <lineage>
        <taxon>Bacteria</taxon>
        <taxon>Bacillati</taxon>
        <taxon>Actinomycetota</taxon>
        <taxon>Actinomycetes</taxon>
        <taxon>Micrococcales</taxon>
        <taxon>Brevibacteriaceae</taxon>
        <taxon>Brevibacterium</taxon>
    </lineage>
</organism>
<proteinExistence type="inferred from homology"/>
<evidence type="ECO:0000313" key="15">
    <source>
        <dbReference type="Proteomes" id="UP000784435"/>
    </source>
</evidence>
<keyword evidence="4 14" id="KW-0645">Protease</keyword>
<dbReference type="CDD" id="cd06164">
    <property type="entry name" value="S2P-M50_SpoIVFB_CBS"/>
    <property type="match status" value="1"/>
</dbReference>
<keyword evidence="9 12" id="KW-1133">Transmembrane helix</keyword>
<feature type="domain" description="Peptidase M50" evidence="13">
    <location>
        <begin position="158"/>
        <end position="199"/>
    </location>
</feature>
<feature type="transmembrane region" description="Helical" evidence="12">
    <location>
        <begin position="25"/>
        <end position="47"/>
    </location>
</feature>
<protein>
    <submittedName>
        <fullName evidence="14">Site-2 protease family protein</fullName>
    </submittedName>
</protein>
<dbReference type="PANTHER" id="PTHR39188:SF3">
    <property type="entry name" value="STAGE IV SPORULATION PROTEIN FB"/>
    <property type="match status" value="1"/>
</dbReference>
<dbReference type="GO" id="GO:0046872">
    <property type="term" value="F:metal ion binding"/>
    <property type="evidence" value="ECO:0007669"/>
    <property type="project" value="UniProtKB-KW"/>
</dbReference>
<keyword evidence="6" id="KW-0479">Metal-binding</keyword>
<comment type="cofactor">
    <cofactor evidence="1">
        <name>Zn(2+)</name>
        <dbReference type="ChEBI" id="CHEBI:29105"/>
    </cofactor>
</comment>
<keyword evidence="11 12" id="KW-0472">Membrane</keyword>
<dbReference type="GO" id="GO:0006508">
    <property type="term" value="P:proteolysis"/>
    <property type="evidence" value="ECO:0007669"/>
    <property type="project" value="UniProtKB-KW"/>
</dbReference>
<keyword evidence="5 12" id="KW-0812">Transmembrane</keyword>
<evidence type="ECO:0000256" key="6">
    <source>
        <dbReference type="ARBA" id="ARBA00022723"/>
    </source>
</evidence>
<evidence type="ECO:0000256" key="12">
    <source>
        <dbReference type="SAM" id="Phobius"/>
    </source>
</evidence>
<dbReference type="Pfam" id="PF02163">
    <property type="entry name" value="Peptidase_M50"/>
    <property type="match status" value="2"/>
</dbReference>
<evidence type="ECO:0000259" key="13">
    <source>
        <dbReference type="Pfam" id="PF02163"/>
    </source>
</evidence>
<name>A0A921MB32_9MICO</name>
<evidence type="ECO:0000256" key="1">
    <source>
        <dbReference type="ARBA" id="ARBA00001947"/>
    </source>
</evidence>
<evidence type="ECO:0000256" key="11">
    <source>
        <dbReference type="ARBA" id="ARBA00023136"/>
    </source>
</evidence>
<sequence>MPEPTASADAPAPAASGGLRLGTVLGAPVLLAWSWFIAAGVITLLFAPWISRVRPDLGPAGYVIGFIFAVVLFGSVFLHELAHAVAGRLAGYRVAAVELNIWGGFTRFEPREQADSPRSAWTSFTISVVGPVVNLVLGGAGWLVLDGLERGSVAWLLLFGFSLANLALGAINLLPGIPLDGGWALQAIFWRITGSPFMGTILAAWAGRLIALGFVAWAVLQPLLTGGTPDLVTVMWTTAIAVMIWVSAADAAKNARRARRVETYDMRRVIQPAIAASWRSPLDDALTYVDPQTGRSPLVVVLDDSGLPHGLLDRRSAQRAAPGTEVNEHIRPLGPWIGAPADITAPHLLESLTHRPRATHCLVLDGETLVGLIDLPEFFDELLAH</sequence>
<dbReference type="EMBL" id="DYUK01000021">
    <property type="protein sequence ID" value="HJG78975.1"/>
    <property type="molecule type" value="Genomic_DNA"/>
</dbReference>
<dbReference type="GO" id="GO:0016020">
    <property type="term" value="C:membrane"/>
    <property type="evidence" value="ECO:0007669"/>
    <property type="project" value="UniProtKB-SubCell"/>
</dbReference>
<evidence type="ECO:0000256" key="2">
    <source>
        <dbReference type="ARBA" id="ARBA00004141"/>
    </source>
</evidence>
<feature type="transmembrane region" description="Helical" evidence="12">
    <location>
        <begin position="197"/>
        <end position="219"/>
    </location>
</feature>
<evidence type="ECO:0000256" key="9">
    <source>
        <dbReference type="ARBA" id="ARBA00022989"/>
    </source>
</evidence>
<evidence type="ECO:0000256" key="7">
    <source>
        <dbReference type="ARBA" id="ARBA00022801"/>
    </source>
</evidence>
<accession>A0A921MB32</accession>
<evidence type="ECO:0000256" key="4">
    <source>
        <dbReference type="ARBA" id="ARBA00022670"/>
    </source>
</evidence>
<dbReference type="Proteomes" id="UP000784435">
    <property type="component" value="Unassembled WGS sequence"/>
</dbReference>
<keyword evidence="10" id="KW-0482">Metalloprotease</keyword>
<dbReference type="PANTHER" id="PTHR39188">
    <property type="entry name" value="MEMBRANE-ASSOCIATED ZINC METALLOPROTEASE M50B"/>
    <property type="match status" value="1"/>
</dbReference>
<evidence type="ECO:0000313" key="14">
    <source>
        <dbReference type="EMBL" id="HJG78975.1"/>
    </source>
</evidence>
<dbReference type="AlphaFoldDB" id="A0A921MB32"/>
<reference evidence="14" key="1">
    <citation type="journal article" date="2021" name="PeerJ">
        <title>Extensive microbial diversity within the chicken gut microbiome revealed by metagenomics and culture.</title>
        <authorList>
            <person name="Gilroy R."/>
            <person name="Ravi A."/>
            <person name="Getino M."/>
            <person name="Pursley I."/>
            <person name="Horton D.L."/>
            <person name="Alikhan N.F."/>
            <person name="Baker D."/>
            <person name="Gharbi K."/>
            <person name="Hall N."/>
            <person name="Watson M."/>
            <person name="Adriaenssens E.M."/>
            <person name="Foster-Nyarko E."/>
            <person name="Jarju S."/>
            <person name="Secka A."/>
            <person name="Antonio M."/>
            <person name="Oren A."/>
            <person name="Chaudhuri R.R."/>
            <person name="La Ragione R."/>
            <person name="Hildebrand F."/>
            <person name="Pallen M.J."/>
        </authorList>
    </citation>
    <scope>NUCLEOTIDE SEQUENCE</scope>
    <source>
        <strain evidence="14">ChiGjej5B5-7349</strain>
    </source>
</reference>
<feature type="transmembrane region" description="Helical" evidence="12">
    <location>
        <begin position="90"/>
        <end position="108"/>
    </location>
</feature>
<dbReference type="SUPFAM" id="SSF54631">
    <property type="entry name" value="CBS-domain pair"/>
    <property type="match status" value="1"/>
</dbReference>
<feature type="transmembrane region" description="Helical" evidence="12">
    <location>
        <begin position="59"/>
        <end position="78"/>
    </location>
</feature>
<comment type="similarity">
    <text evidence="3">Belongs to the peptidase M50B family.</text>
</comment>
<evidence type="ECO:0000256" key="3">
    <source>
        <dbReference type="ARBA" id="ARBA00007931"/>
    </source>
</evidence>
<feature type="domain" description="Peptidase M50" evidence="13">
    <location>
        <begin position="68"/>
        <end position="145"/>
    </location>
</feature>
<gene>
    <name evidence="14" type="ORF">K8V08_01020</name>
</gene>
<evidence type="ECO:0000256" key="8">
    <source>
        <dbReference type="ARBA" id="ARBA00022833"/>
    </source>
</evidence>
<dbReference type="GO" id="GO:0008237">
    <property type="term" value="F:metallopeptidase activity"/>
    <property type="evidence" value="ECO:0007669"/>
    <property type="project" value="UniProtKB-KW"/>
</dbReference>
<evidence type="ECO:0000256" key="10">
    <source>
        <dbReference type="ARBA" id="ARBA00023049"/>
    </source>
</evidence>
<feature type="transmembrane region" description="Helical" evidence="12">
    <location>
        <begin position="231"/>
        <end position="252"/>
    </location>
</feature>
<keyword evidence="7" id="KW-0378">Hydrolase</keyword>
<keyword evidence="8" id="KW-0862">Zinc</keyword>
<comment type="caution">
    <text evidence="14">The sequence shown here is derived from an EMBL/GenBank/DDBJ whole genome shotgun (WGS) entry which is preliminary data.</text>
</comment>
<dbReference type="InterPro" id="IPR008915">
    <property type="entry name" value="Peptidase_M50"/>
</dbReference>